<comment type="caution">
    <text evidence="1">The sequence shown here is derived from an EMBL/GenBank/DDBJ whole genome shotgun (WGS) entry which is preliminary data.</text>
</comment>
<gene>
    <name evidence="1" type="ORF">S12H4_51696</name>
</gene>
<sequence>MHQLYSIIQEVEKTHSRLGNAIAFAIICVKARMCLLLVAPAGCGKSVITNNVAASYPDAFRLDSVTTASLSQHCDTFSNFFGLVTIDDMGKIGDTYSRKHTLTAFAELCYSHFITRYTFKASVLINDFHGSAILNTQPVILADVYQYPEWESVLQDKTLRYYHLYRPVKPNAEKPNLDIDWGIDMDLVAKPDHRYKLYPKLEAIAGIQ</sequence>
<feature type="non-terminal residue" evidence="1">
    <location>
        <position position="208"/>
    </location>
</feature>
<dbReference type="EMBL" id="BARW01032703">
    <property type="protein sequence ID" value="GAJ03043.1"/>
    <property type="molecule type" value="Genomic_DNA"/>
</dbReference>
<accession>X1TCK8</accession>
<dbReference type="AlphaFoldDB" id="X1TCK8"/>
<evidence type="ECO:0000313" key="1">
    <source>
        <dbReference type="EMBL" id="GAJ03043.1"/>
    </source>
</evidence>
<evidence type="ECO:0008006" key="2">
    <source>
        <dbReference type="Google" id="ProtNLM"/>
    </source>
</evidence>
<reference evidence="1" key="1">
    <citation type="journal article" date="2014" name="Front. Microbiol.">
        <title>High frequency of phylogenetically diverse reductive dehalogenase-homologous genes in deep subseafloor sedimentary metagenomes.</title>
        <authorList>
            <person name="Kawai M."/>
            <person name="Futagami T."/>
            <person name="Toyoda A."/>
            <person name="Takaki Y."/>
            <person name="Nishi S."/>
            <person name="Hori S."/>
            <person name="Arai W."/>
            <person name="Tsubouchi T."/>
            <person name="Morono Y."/>
            <person name="Uchiyama I."/>
            <person name="Ito T."/>
            <person name="Fujiyama A."/>
            <person name="Inagaki F."/>
            <person name="Takami H."/>
        </authorList>
    </citation>
    <scope>NUCLEOTIDE SEQUENCE</scope>
    <source>
        <strain evidence="1">Expedition CK06-06</strain>
    </source>
</reference>
<protein>
    <recommendedName>
        <fullName evidence="2">ATPase dynein-related AAA domain-containing protein</fullName>
    </recommendedName>
</protein>
<proteinExistence type="predicted"/>
<organism evidence="1">
    <name type="scientific">marine sediment metagenome</name>
    <dbReference type="NCBI Taxonomy" id="412755"/>
    <lineage>
        <taxon>unclassified sequences</taxon>
        <taxon>metagenomes</taxon>
        <taxon>ecological metagenomes</taxon>
    </lineage>
</organism>
<name>X1TCK8_9ZZZZ</name>